<dbReference type="RefSeq" id="XP_046006579.1">
    <property type="nucleotide sequence ID" value="XM_046161517.1"/>
</dbReference>
<dbReference type="InterPro" id="IPR032472">
    <property type="entry name" value="ArgoL2"/>
</dbReference>
<dbReference type="InterPro" id="IPR003165">
    <property type="entry name" value="Piwi"/>
</dbReference>
<feature type="region of interest" description="Disordered" evidence="1">
    <location>
        <begin position="1"/>
        <end position="52"/>
    </location>
</feature>
<dbReference type="SMART" id="SM00950">
    <property type="entry name" value="Piwi"/>
    <property type="match status" value="1"/>
</dbReference>
<evidence type="ECO:0000313" key="4">
    <source>
        <dbReference type="EMBL" id="KAH7018312.1"/>
    </source>
</evidence>
<feature type="domain" description="Piwi" evidence="3">
    <location>
        <begin position="629"/>
        <end position="934"/>
    </location>
</feature>
<proteinExistence type="predicted"/>
<dbReference type="InterPro" id="IPR014811">
    <property type="entry name" value="ArgoL1"/>
</dbReference>
<dbReference type="SUPFAM" id="SSF53098">
    <property type="entry name" value="Ribonuclease H-like"/>
    <property type="match status" value="1"/>
</dbReference>
<dbReference type="Pfam" id="PF02170">
    <property type="entry name" value="PAZ"/>
    <property type="match status" value="1"/>
</dbReference>
<dbReference type="Gene3D" id="3.40.50.2300">
    <property type="match status" value="1"/>
</dbReference>
<dbReference type="InterPro" id="IPR036397">
    <property type="entry name" value="RNaseH_sf"/>
</dbReference>
<gene>
    <name evidence="4" type="ORF">B0I36DRAFT_395108</name>
</gene>
<organism evidence="4 5">
    <name type="scientific">Microdochium trichocladiopsis</name>
    <dbReference type="NCBI Taxonomy" id="1682393"/>
    <lineage>
        <taxon>Eukaryota</taxon>
        <taxon>Fungi</taxon>
        <taxon>Dikarya</taxon>
        <taxon>Ascomycota</taxon>
        <taxon>Pezizomycotina</taxon>
        <taxon>Sordariomycetes</taxon>
        <taxon>Xylariomycetidae</taxon>
        <taxon>Xylariales</taxon>
        <taxon>Microdochiaceae</taxon>
        <taxon>Microdochium</taxon>
    </lineage>
</organism>
<feature type="domain" description="PAZ" evidence="2">
    <location>
        <begin position="337"/>
        <end position="457"/>
    </location>
</feature>
<dbReference type="Pfam" id="PF08699">
    <property type="entry name" value="ArgoL1"/>
    <property type="match status" value="1"/>
</dbReference>
<dbReference type="PROSITE" id="PS50821">
    <property type="entry name" value="PAZ"/>
    <property type="match status" value="1"/>
</dbReference>
<dbReference type="Pfam" id="PF02171">
    <property type="entry name" value="Piwi"/>
    <property type="match status" value="1"/>
</dbReference>
<dbReference type="InterPro" id="IPR032473">
    <property type="entry name" value="Argonaute_Mid_dom"/>
</dbReference>
<dbReference type="OrthoDB" id="10252740at2759"/>
<sequence>MSAPGSRRQTMEGAALLTGAQPGSQAVSQAGSRAVSPSHAQPQKARSGQRELTVAERIGKRVDLPIEAYTMVRSGLDHFKVQTAYETQTSKSETVFARRPGYNNDPSAKNIQVQLNVFPVMHWPRKDVKQYDFDFKTADRVDRNTAKLLWNCEAIKAFRKQCGGQWLFDGTKLAWSSEEIPHKEARFEVDLDQEQNRQPGRKPMKFRVRILETKTIRMEYLKAYVDQKVAFDNTVLECMNFLDHALRQTPSETFLLIKRQFYSTTGNKFRLGNYLEVMKGTYSAFRLCNSIPAGGTGLGLNVDITNTAFIGELSLLELIQRMINSHKRDWSTMDLNTMVRALKPTQENNGSLGPSEPFALMRRLQRVKVSVRHRGSQENPPLMTIKRLVFNERNGPEGSHSKNCTFKLNSPDGQSRNISVYDYFLEKYKLRLRWPFLPLIETMKGEMVPIECCWVAPNQRYAPKLDPDQTAQMIKVAVTRPDRRKADIMDGVRQLNWPADPVLKAFDVRVNPEMAITKAKLIQNPKITFGNAAIDPGMSGRWDLRGKKLLEPNKVPLTSWGMFAIGNACQKNELEAFAQQFCQVYRGHGGNIQKAPFLDVIPFSHGNYSQICEHAYMSTGKHNKATPQMIFYILSDKNQLVYNRIKKSMDCRYAVVSQCLQGLHVKKNQAQYHSNVCMKVNAKLGGVTCKIAGPQPTTPPFFQVPTMIIGADVSHASPGSSTASMAAMTMSMDKHATRYTAACETNGIRREIIDPGLIHGNLAKLLRLWVKNNGCSPKHLYYFRDGVADGQFQFVIDREVKEIKRMFRNEKLAEPMVTVVIATKRHHIRFFPKPGDKSSADRNSNPLPGTVVEHTATHPHHYDFYLCSHVAIQGTARPVHYIVIYDEAKVEPGKLQKMIYQQCYQYCRSTTPVSIHPAVYYSHLAAERATSHENLASSQREMMSGKAGFPIGKTDSEIYGSNPPEPSPLLPMSSGDAKPESIQHINTTMWYI</sequence>
<dbReference type="EMBL" id="JAGTJQ010000011">
    <property type="protein sequence ID" value="KAH7018312.1"/>
    <property type="molecule type" value="Genomic_DNA"/>
</dbReference>
<protein>
    <submittedName>
        <fullName evidence="4">Piwi domain-containing protein</fullName>
    </submittedName>
</protein>
<dbReference type="Pfam" id="PF16486">
    <property type="entry name" value="ArgoN"/>
    <property type="match status" value="1"/>
</dbReference>
<dbReference type="InterPro" id="IPR036085">
    <property type="entry name" value="PAZ_dom_sf"/>
</dbReference>
<dbReference type="Proteomes" id="UP000756346">
    <property type="component" value="Unassembled WGS sequence"/>
</dbReference>
<evidence type="ECO:0000313" key="5">
    <source>
        <dbReference type="Proteomes" id="UP000756346"/>
    </source>
</evidence>
<dbReference type="Gene3D" id="3.30.420.10">
    <property type="entry name" value="Ribonuclease H-like superfamily/Ribonuclease H"/>
    <property type="match status" value="1"/>
</dbReference>
<dbReference type="Pfam" id="PF16487">
    <property type="entry name" value="ArgoMid"/>
    <property type="match status" value="1"/>
</dbReference>
<dbReference type="CDD" id="cd02846">
    <property type="entry name" value="PAZ_argonaute_like"/>
    <property type="match status" value="1"/>
</dbReference>
<dbReference type="SUPFAM" id="SSF101690">
    <property type="entry name" value="PAZ domain"/>
    <property type="match status" value="1"/>
</dbReference>
<evidence type="ECO:0000259" key="3">
    <source>
        <dbReference type="PROSITE" id="PS50822"/>
    </source>
</evidence>
<comment type="caution">
    <text evidence="4">The sequence shown here is derived from an EMBL/GenBank/DDBJ whole genome shotgun (WGS) entry which is preliminary data.</text>
</comment>
<dbReference type="InterPro" id="IPR045246">
    <property type="entry name" value="Piwi_ago-like"/>
</dbReference>
<dbReference type="Pfam" id="PF16488">
    <property type="entry name" value="ArgoL2"/>
    <property type="match status" value="1"/>
</dbReference>
<dbReference type="GO" id="GO:0003723">
    <property type="term" value="F:RNA binding"/>
    <property type="evidence" value="ECO:0007669"/>
    <property type="project" value="InterPro"/>
</dbReference>
<dbReference type="SMART" id="SM01163">
    <property type="entry name" value="DUF1785"/>
    <property type="match status" value="1"/>
</dbReference>
<name>A0A9P8XXI6_9PEZI</name>
<evidence type="ECO:0000259" key="2">
    <source>
        <dbReference type="PROSITE" id="PS50821"/>
    </source>
</evidence>
<dbReference type="AlphaFoldDB" id="A0A9P8XXI6"/>
<dbReference type="PROSITE" id="PS50822">
    <property type="entry name" value="PIWI"/>
    <property type="match status" value="1"/>
</dbReference>
<dbReference type="InterPro" id="IPR032474">
    <property type="entry name" value="Argonaute_N"/>
</dbReference>
<feature type="compositionally biased region" description="Polar residues" evidence="1">
    <location>
        <begin position="21"/>
        <end position="31"/>
    </location>
</feature>
<dbReference type="PANTHER" id="PTHR22891">
    <property type="entry name" value="EUKARYOTIC TRANSLATION INITIATION FACTOR 2C"/>
    <property type="match status" value="1"/>
</dbReference>
<reference evidence="4" key="1">
    <citation type="journal article" date="2021" name="Nat. Commun.">
        <title>Genetic determinants of endophytism in the Arabidopsis root mycobiome.</title>
        <authorList>
            <person name="Mesny F."/>
            <person name="Miyauchi S."/>
            <person name="Thiergart T."/>
            <person name="Pickel B."/>
            <person name="Atanasova L."/>
            <person name="Karlsson M."/>
            <person name="Huettel B."/>
            <person name="Barry K.W."/>
            <person name="Haridas S."/>
            <person name="Chen C."/>
            <person name="Bauer D."/>
            <person name="Andreopoulos W."/>
            <person name="Pangilinan J."/>
            <person name="LaButti K."/>
            <person name="Riley R."/>
            <person name="Lipzen A."/>
            <person name="Clum A."/>
            <person name="Drula E."/>
            <person name="Henrissat B."/>
            <person name="Kohler A."/>
            <person name="Grigoriev I.V."/>
            <person name="Martin F.M."/>
            <person name="Hacquard S."/>
        </authorList>
    </citation>
    <scope>NUCLEOTIDE SEQUENCE</scope>
    <source>
        <strain evidence="4">MPI-CAGE-CH-0230</strain>
    </source>
</reference>
<accession>A0A9P8XXI6</accession>
<evidence type="ECO:0000256" key="1">
    <source>
        <dbReference type="SAM" id="MobiDB-lite"/>
    </source>
</evidence>
<dbReference type="CDD" id="cd04657">
    <property type="entry name" value="Piwi_ago-like"/>
    <property type="match status" value="1"/>
</dbReference>
<dbReference type="InterPro" id="IPR012337">
    <property type="entry name" value="RNaseH-like_sf"/>
</dbReference>
<dbReference type="InterPro" id="IPR003100">
    <property type="entry name" value="PAZ_dom"/>
</dbReference>
<keyword evidence="5" id="KW-1185">Reference proteome</keyword>
<dbReference type="GeneID" id="70191063"/>
<dbReference type="Gene3D" id="2.170.260.10">
    <property type="entry name" value="paz domain"/>
    <property type="match status" value="1"/>
</dbReference>